<accession>A0A5M6I2T0</accession>
<dbReference type="Proteomes" id="UP000324065">
    <property type="component" value="Unassembled WGS sequence"/>
</dbReference>
<proteinExistence type="predicted"/>
<feature type="non-terminal residue" evidence="1">
    <location>
        <position position="168"/>
    </location>
</feature>
<evidence type="ECO:0000313" key="1">
    <source>
        <dbReference type="EMBL" id="KAA5602189.1"/>
    </source>
</evidence>
<comment type="caution">
    <text evidence="1">The sequence shown here is derived from an EMBL/GenBank/DDBJ whole genome shotgun (WGS) entry which is preliminary data.</text>
</comment>
<organism evidence="1 2">
    <name type="scientific">Roseospira marina</name>
    <dbReference type="NCBI Taxonomy" id="140057"/>
    <lineage>
        <taxon>Bacteria</taxon>
        <taxon>Pseudomonadati</taxon>
        <taxon>Pseudomonadota</taxon>
        <taxon>Alphaproteobacteria</taxon>
        <taxon>Rhodospirillales</taxon>
        <taxon>Rhodospirillaceae</taxon>
        <taxon>Roseospira</taxon>
    </lineage>
</organism>
<evidence type="ECO:0000313" key="2">
    <source>
        <dbReference type="Proteomes" id="UP000324065"/>
    </source>
</evidence>
<dbReference type="EMBL" id="VWPJ01000066">
    <property type="protein sequence ID" value="KAA5602189.1"/>
    <property type="molecule type" value="Genomic_DNA"/>
</dbReference>
<dbReference type="RefSeq" id="WP_150064322.1">
    <property type="nucleotide sequence ID" value="NZ_VWPJ01000066.1"/>
</dbReference>
<sequence>MADLGEAGLVAIRTIIEDLAQGDDSLAGALAVVRDSSAATAAELAGQIAIAADWSGAIDAAVTSMQSGAAAQIAALDEQAAAWTDQARAMIAPAREVADILTAAGELDAGQASADMNTLVRAMVGLGDVAAPLSDVQASVALMDRQLNGLQTILTDTGTAAEDAAAQV</sequence>
<dbReference type="AlphaFoldDB" id="A0A5M6I2T0"/>
<gene>
    <name evidence="1" type="ORF">F1188_20560</name>
</gene>
<reference evidence="1 2" key="1">
    <citation type="submission" date="2019-09" db="EMBL/GenBank/DDBJ databases">
        <title>Genome sequence of Roseospira marina, one of the more divergent members of the non-sulfur purple photosynthetic bacterial family, the Rhodospirillaceae.</title>
        <authorList>
            <person name="Meyer T."/>
            <person name="Kyndt J."/>
        </authorList>
    </citation>
    <scope>NUCLEOTIDE SEQUENCE [LARGE SCALE GENOMIC DNA]</scope>
    <source>
        <strain evidence="1 2">DSM 15113</strain>
    </source>
</reference>
<name>A0A5M6I2T0_9PROT</name>
<keyword evidence="2" id="KW-1185">Reference proteome</keyword>
<protein>
    <submittedName>
        <fullName evidence="1">Uncharacterized protein</fullName>
    </submittedName>
</protein>